<keyword evidence="2" id="KW-1185">Reference proteome</keyword>
<evidence type="ECO:0000313" key="2">
    <source>
        <dbReference type="Proteomes" id="UP001060895"/>
    </source>
</evidence>
<accession>A0ABQ0P5T6</accession>
<sequence>MGCVGIKISSIDLQMLAADHAPEAREKAFGKIGMHSIPTVSLGVVDPPHVKVLFEQIPVCCLVGRDYGTGNDPLMSEINALGFPQKRPCERSAVSFAQDDNHAALVAAIVETPAIDAVFTQVGGADMAAEECTVDLDRPEQSCLPGLRGHCLT</sequence>
<dbReference type="Proteomes" id="UP001060895">
    <property type="component" value="Unassembled WGS sequence"/>
</dbReference>
<evidence type="ECO:0000313" key="1">
    <source>
        <dbReference type="EMBL" id="GBQ23364.1"/>
    </source>
</evidence>
<comment type="caution">
    <text evidence="1">The sequence shown here is derived from an EMBL/GenBank/DDBJ whole genome shotgun (WGS) entry which is preliminary data.</text>
</comment>
<gene>
    <name evidence="1" type="ORF">AA12717_1472</name>
</gene>
<dbReference type="EMBL" id="BAQP01000072">
    <property type="protein sequence ID" value="GBQ23364.1"/>
    <property type="molecule type" value="Genomic_DNA"/>
</dbReference>
<reference evidence="1" key="1">
    <citation type="submission" date="2013-04" db="EMBL/GenBank/DDBJ databases">
        <title>The genome sequencing project of 58 acetic acid bacteria.</title>
        <authorList>
            <person name="Okamoto-Kainuma A."/>
            <person name="Ishikawa M."/>
            <person name="Umino S."/>
            <person name="Koizumi Y."/>
            <person name="Shiwa Y."/>
            <person name="Yoshikawa H."/>
            <person name="Matsutani M."/>
            <person name="Matsushita K."/>
        </authorList>
    </citation>
    <scope>NUCLEOTIDE SEQUENCE</scope>
    <source>
        <strain evidence="1">DSM 12717</strain>
    </source>
</reference>
<protein>
    <submittedName>
        <fullName evidence="1">Uncharacterized protein</fullName>
    </submittedName>
</protein>
<organism evidence="1 2">
    <name type="scientific">Gluconacetobacter sacchari DSM 12717</name>
    <dbReference type="NCBI Taxonomy" id="1307940"/>
    <lineage>
        <taxon>Bacteria</taxon>
        <taxon>Pseudomonadati</taxon>
        <taxon>Pseudomonadota</taxon>
        <taxon>Alphaproteobacteria</taxon>
        <taxon>Acetobacterales</taxon>
        <taxon>Acetobacteraceae</taxon>
        <taxon>Gluconacetobacter</taxon>
    </lineage>
</organism>
<name>A0ABQ0P5T6_9PROT</name>
<proteinExistence type="predicted"/>